<keyword evidence="3" id="KW-1185">Reference proteome</keyword>
<evidence type="ECO:0000256" key="1">
    <source>
        <dbReference type="SAM" id="MobiDB-lite"/>
    </source>
</evidence>
<comment type="caution">
    <text evidence="2">The sequence shown here is derived from an EMBL/GenBank/DDBJ whole genome shotgun (WGS) entry which is preliminary data.</text>
</comment>
<dbReference type="EMBL" id="JAPFRF010000019">
    <property type="protein sequence ID" value="KAJ7307330.1"/>
    <property type="molecule type" value="Genomic_DNA"/>
</dbReference>
<organism evidence="2 3">
    <name type="scientific">Phrynocephalus forsythii</name>
    <dbReference type="NCBI Taxonomy" id="171643"/>
    <lineage>
        <taxon>Eukaryota</taxon>
        <taxon>Metazoa</taxon>
        <taxon>Chordata</taxon>
        <taxon>Craniata</taxon>
        <taxon>Vertebrata</taxon>
        <taxon>Euteleostomi</taxon>
        <taxon>Lepidosauria</taxon>
        <taxon>Squamata</taxon>
        <taxon>Bifurcata</taxon>
        <taxon>Unidentata</taxon>
        <taxon>Episquamata</taxon>
        <taxon>Toxicofera</taxon>
        <taxon>Iguania</taxon>
        <taxon>Acrodonta</taxon>
        <taxon>Agamidae</taxon>
        <taxon>Agaminae</taxon>
        <taxon>Phrynocephalus</taxon>
    </lineage>
</organism>
<feature type="compositionally biased region" description="Basic and acidic residues" evidence="1">
    <location>
        <begin position="16"/>
        <end position="27"/>
    </location>
</feature>
<evidence type="ECO:0000313" key="3">
    <source>
        <dbReference type="Proteomes" id="UP001142489"/>
    </source>
</evidence>
<evidence type="ECO:0000313" key="2">
    <source>
        <dbReference type="EMBL" id="KAJ7307330.1"/>
    </source>
</evidence>
<dbReference type="AlphaFoldDB" id="A0A9Q0XAK0"/>
<proteinExistence type="predicted"/>
<dbReference type="Proteomes" id="UP001142489">
    <property type="component" value="Unassembled WGS sequence"/>
</dbReference>
<gene>
    <name evidence="2" type="ORF">JRQ81_009339</name>
</gene>
<sequence length="92" mass="9698">MPFVPGGTALQTAREIGPHGPRDRRFGAESAGTGAHVSRRTTGSPWPEPAELAGGRRRRCWILAAAAAAAAIRRHPRCGCYGPDPTLPVGCR</sequence>
<feature type="region of interest" description="Disordered" evidence="1">
    <location>
        <begin position="1"/>
        <end position="53"/>
    </location>
</feature>
<accession>A0A9Q0XAK0</accession>
<protein>
    <submittedName>
        <fullName evidence="2">Uncharacterized protein</fullName>
    </submittedName>
</protein>
<reference evidence="2" key="1">
    <citation type="journal article" date="2023" name="DNA Res.">
        <title>Chromosome-level genome assembly of Phrynocephalus forsythii using third-generation DNA sequencing and Hi-C analysis.</title>
        <authorList>
            <person name="Qi Y."/>
            <person name="Zhao W."/>
            <person name="Zhao Y."/>
            <person name="Niu C."/>
            <person name="Cao S."/>
            <person name="Zhang Y."/>
        </authorList>
    </citation>
    <scope>NUCLEOTIDE SEQUENCE</scope>
    <source>
        <tissue evidence="2">Muscle</tissue>
    </source>
</reference>
<name>A0A9Q0XAK0_9SAUR</name>